<evidence type="ECO:0000313" key="3">
    <source>
        <dbReference type="EMBL" id="MFC7392313.1"/>
    </source>
</evidence>
<dbReference type="PANTHER" id="PTHR43056">
    <property type="entry name" value="PEPTIDASE S9 PROLYL OLIGOPEPTIDASE"/>
    <property type="match status" value="1"/>
</dbReference>
<dbReference type="InterPro" id="IPR008979">
    <property type="entry name" value="Galactose-bd-like_sf"/>
</dbReference>
<keyword evidence="4" id="KW-1185">Reference proteome</keyword>
<dbReference type="InterPro" id="IPR000383">
    <property type="entry name" value="Xaa-Pro-like_dom"/>
</dbReference>
<dbReference type="Gene3D" id="1.10.3020.10">
    <property type="entry name" value="alpha-amino acid ester hydrolase ( Helical cap domain)"/>
    <property type="match status" value="1"/>
</dbReference>
<feature type="domain" description="Xaa-Pro dipeptidyl-peptidase C-terminal" evidence="2">
    <location>
        <begin position="326"/>
        <end position="577"/>
    </location>
</feature>
<dbReference type="SUPFAM" id="SSF53474">
    <property type="entry name" value="alpha/beta-Hydrolases"/>
    <property type="match status" value="1"/>
</dbReference>
<gene>
    <name evidence="3" type="ORF">ACFQRG_04900</name>
</gene>
<dbReference type="SMART" id="SM00939">
    <property type="entry name" value="PepX_C"/>
    <property type="match status" value="1"/>
</dbReference>
<protein>
    <submittedName>
        <fullName evidence="3">CocE/NonD family hydrolase</fullName>
    </submittedName>
</protein>
<accession>A0ABW2PSE8</accession>
<dbReference type="InterPro" id="IPR013736">
    <property type="entry name" value="Xaa-Pro_dipept_C"/>
</dbReference>
<dbReference type="Proteomes" id="UP001596505">
    <property type="component" value="Unassembled WGS sequence"/>
</dbReference>
<dbReference type="Pfam" id="PF02129">
    <property type="entry name" value="Peptidase_S15"/>
    <property type="match status" value="1"/>
</dbReference>
<keyword evidence="1 3" id="KW-0378">Hydrolase</keyword>
<organism evidence="3 4">
    <name type="scientific">Scopulibacillus cellulosilyticus</name>
    <dbReference type="NCBI Taxonomy" id="2665665"/>
    <lineage>
        <taxon>Bacteria</taxon>
        <taxon>Bacillati</taxon>
        <taxon>Bacillota</taxon>
        <taxon>Bacilli</taxon>
        <taxon>Bacillales</taxon>
        <taxon>Sporolactobacillaceae</taxon>
        <taxon>Scopulibacillus</taxon>
    </lineage>
</organism>
<proteinExistence type="predicted"/>
<dbReference type="Gene3D" id="3.40.50.1820">
    <property type="entry name" value="alpha/beta hydrolase"/>
    <property type="match status" value="1"/>
</dbReference>
<dbReference type="GO" id="GO:0016787">
    <property type="term" value="F:hydrolase activity"/>
    <property type="evidence" value="ECO:0007669"/>
    <property type="project" value="UniProtKB-KW"/>
</dbReference>
<dbReference type="InterPro" id="IPR029058">
    <property type="entry name" value="AB_hydrolase_fold"/>
</dbReference>
<dbReference type="RefSeq" id="WP_380964319.1">
    <property type="nucleotide sequence ID" value="NZ_JBHTCO010000004.1"/>
</dbReference>
<sequence length="585" mass="67036">MKTSQILLEKNVPCTKRDGTILYSDIYRPNQDGQFPVMLTRLPYSKDLPFYSHRYLDTNRLVENGYVVIIQDVRGRYKSEGEFFPFKYEAADGYDTVEWAAKLPYSSGKVGMFGLSYYGFTQLSAASERPPHLYAIFPAMTSHDSRNGLLFHNGAYELGLFETWVLESIVPDLLKRKHKNEKTYAEAMNSLAKSFNNISEWYRYSPINEWPPIKELGVADFFFELLQYNLEDDFWDKTGIAGKFEQINIPAYHAGGWYDCLLGSTIDNYIKIKKQAEDPKVKDNQKLIVGPWAHGDFSSLIGERSFGVHASENWIDLKEDLTNLHIRWFDYWLKNIDTDITGEAPVKIFVMGINEWRDEQEWPLARTIYTPYYFHSEGKANTRNGDGRLTVKKPADEPVDQFIYDPHHPVLTQGGGTLYDGINQVGPLDQRKVEERDDVLVYTSEPLEEALEVTGPVKVKLWAKTDAKDTDFTGKLVDVLPDGTAYNLTDGIIRARYRNGFIPEADLDGEVVEYEIDLWSTSNVFLPGHSIRIEVSSSNFPRFDINPNTGRTMKDSTEVKIAKQAIYHNEKYPSHVILPIIPAKK</sequence>
<dbReference type="NCBIfam" id="TIGR00976">
    <property type="entry name" value="CocE_NonD"/>
    <property type="match status" value="1"/>
</dbReference>
<evidence type="ECO:0000256" key="1">
    <source>
        <dbReference type="ARBA" id="ARBA00022801"/>
    </source>
</evidence>
<dbReference type="Pfam" id="PF08530">
    <property type="entry name" value="PepX_C"/>
    <property type="match status" value="1"/>
</dbReference>
<dbReference type="PANTHER" id="PTHR43056:SF10">
    <property type="entry name" value="COCE_NOND FAMILY, PUTATIVE (AFU_ORTHOLOGUE AFUA_7G00600)-RELATED"/>
    <property type="match status" value="1"/>
</dbReference>
<dbReference type="SUPFAM" id="SSF49785">
    <property type="entry name" value="Galactose-binding domain-like"/>
    <property type="match status" value="1"/>
</dbReference>
<comment type="caution">
    <text evidence="3">The sequence shown here is derived from an EMBL/GenBank/DDBJ whole genome shotgun (WGS) entry which is preliminary data.</text>
</comment>
<evidence type="ECO:0000259" key="2">
    <source>
        <dbReference type="SMART" id="SM00939"/>
    </source>
</evidence>
<reference evidence="4" key="1">
    <citation type="journal article" date="2019" name="Int. J. Syst. Evol. Microbiol.">
        <title>The Global Catalogue of Microorganisms (GCM) 10K type strain sequencing project: providing services to taxonomists for standard genome sequencing and annotation.</title>
        <authorList>
            <consortium name="The Broad Institute Genomics Platform"/>
            <consortium name="The Broad Institute Genome Sequencing Center for Infectious Disease"/>
            <person name="Wu L."/>
            <person name="Ma J."/>
        </authorList>
    </citation>
    <scope>NUCLEOTIDE SEQUENCE [LARGE SCALE GENOMIC DNA]</scope>
    <source>
        <strain evidence="4">CGMCC 1.16305</strain>
    </source>
</reference>
<dbReference type="Gene3D" id="2.60.120.260">
    <property type="entry name" value="Galactose-binding domain-like"/>
    <property type="match status" value="1"/>
</dbReference>
<dbReference type="EMBL" id="JBHTCO010000004">
    <property type="protein sequence ID" value="MFC7392313.1"/>
    <property type="molecule type" value="Genomic_DNA"/>
</dbReference>
<dbReference type="InterPro" id="IPR005674">
    <property type="entry name" value="CocE/Ser_esterase"/>
</dbReference>
<name>A0ABW2PSE8_9BACL</name>
<evidence type="ECO:0000313" key="4">
    <source>
        <dbReference type="Proteomes" id="UP001596505"/>
    </source>
</evidence>
<dbReference type="InterPro" id="IPR050585">
    <property type="entry name" value="Xaa-Pro_dipeptidyl-ppase/CocE"/>
</dbReference>